<protein>
    <submittedName>
        <fullName evidence="1">Uncharacterized protein</fullName>
    </submittedName>
</protein>
<sequence length="157" mass="19103">MDFQNILKEKYLNNIINNHVNFLNHKDKTIKMLHQIKFSKTLKLIDPFYKLKNKNFLQNYPNNSILYRCLLKDQITYLSYNQLRSMNLYELKKCIDQKIFRVINLSLWNSNSGNFMLLNFMNNTSVSRSITRRCHFNIQYIELCIEANRRDFIEKNY</sequence>
<reference evidence="1" key="1">
    <citation type="submission" date="2018-05" db="EMBL/GenBank/DDBJ databases">
        <authorList>
            <person name="Lanie J.A."/>
            <person name="Ng W.-L."/>
            <person name="Kazmierczak K.M."/>
            <person name="Andrzejewski T.M."/>
            <person name="Davidsen T.M."/>
            <person name="Wayne K.J."/>
            <person name="Tettelin H."/>
            <person name="Glass J.I."/>
            <person name="Rusch D."/>
            <person name="Podicherti R."/>
            <person name="Tsui H.-C.T."/>
            <person name="Winkler M.E."/>
        </authorList>
    </citation>
    <scope>NUCLEOTIDE SEQUENCE</scope>
</reference>
<evidence type="ECO:0000313" key="1">
    <source>
        <dbReference type="EMBL" id="SUZ81428.1"/>
    </source>
</evidence>
<gene>
    <name evidence="1" type="ORF">METZ01_LOCUS34282</name>
</gene>
<organism evidence="1">
    <name type="scientific">marine metagenome</name>
    <dbReference type="NCBI Taxonomy" id="408172"/>
    <lineage>
        <taxon>unclassified sequences</taxon>
        <taxon>metagenomes</taxon>
        <taxon>ecological metagenomes</taxon>
    </lineage>
</organism>
<accession>A0A381QRU3</accession>
<name>A0A381QRU3_9ZZZZ</name>
<dbReference type="EMBL" id="UINC01001468">
    <property type="protein sequence ID" value="SUZ81428.1"/>
    <property type="molecule type" value="Genomic_DNA"/>
</dbReference>
<proteinExistence type="predicted"/>
<dbReference type="AlphaFoldDB" id="A0A381QRU3"/>